<evidence type="ECO:0000256" key="4">
    <source>
        <dbReference type="PROSITE-ProRule" id="PRU00175"/>
    </source>
</evidence>
<proteinExistence type="predicted"/>
<evidence type="ECO:0000256" key="2">
    <source>
        <dbReference type="ARBA" id="ARBA00022771"/>
    </source>
</evidence>
<name>A0A7E4VIS6_PANRE</name>
<protein>
    <submittedName>
        <fullName evidence="7">RING-type domain-containing protein</fullName>
    </submittedName>
</protein>
<keyword evidence="3" id="KW-0862">Zinc</keyword>
<dbReference type="PANTHER" id="PTHR47156:SF10">
    <property type="entry name" value="E3 UBIQUITIN-PROTEIN LIGASE TRIM-21-RELATED"/>
    <property type="match status" value="1"/>
</dbReference>
<reference evidence="7" key="2">
    <citation type="submission" date="2020-10" db="UniProtKB">
        <authorList>
            <consortium name="WormBaseParasite"/>
        </authorList>
    </citation>
    <scope>IDENTIFICATION</scope>
</reference>
<dbReference type="SUPFAM" id="SSF57850">
    <property type="entry name" value="RING/U-box"/>
    <property type="match status" value="2"/>
</dbReference>
<dbReference type="AlphaFoldDB" id="A0A7E4VIS6"/>
<evidence type="ECO:0000259" key="5">
    <source>
        <dbReference type="PROSITE" id="PS50089"/>
    </source>
</evidence>
<dbReference type="SMART" id="SM00184">
    <property type="entry name" value="RING"/>
    <property type="match status" value="2"/>
</dbReference>
<dbReference type="InterPro" id="IPR052667">
    <property type="entry name" value="E3_ubiquitin-ligase_RING"/>
</dbReference>
<dbReference type="Gene3D" id="3.30.40.10">
    <property type="entry name" value="Zinc/RING finger domain, C3HC4 (zinc finger)"/>
    <property type="match status" value="2"/>
</dbReference>
<keyword evidence="6" id="KW-1185">Reference proteome</keyword>
<dbReference type="Proteomes" id="UP000492821">
    <property type="component" value="Unassembled WGS sequence"/>
</dbReference>
<dbReference type="WBParaSite" id="Pan_g21532.t1">
    <property type="protein sequence ID" value="Pan_g21532.t1"/>
    <property type="gene ID" value="Pan_g21532"/>
</dbReference>
<evidence type="ECO:0000256" key="1">
    <source>
        <dbReference type="ARBA" id="ARBA00022723"/>
    </source>
</evidence>
<keyword evidence="2 4" id="KW-0863">Zinc-finger</keyword>
<evidence type="ECO:0000256" key="3">
    <source>
        <dbReference type="ARBA" id="ARBA00022833"/>
    </source>
</evidence>
<dbReference type="InterPro" id="IPR017907">
    <property type="entry name" value="Znf_RING_CS"/>
</dbReference>
<dbReference type="PROSITE" id="PS00518">
    <property type="entry name" value="ZF_RING_1"/>
    <property type="match status" value="2"/>
</dbReference>
<dbReference type="InterPro" id="IPR001841">
    <property type="entry name" value="Znf_RING"/>
</dbReference>
<reference evidence="6" key="1">
    <citation type="journal article" date="2013" name="Genetics">
        <title>The draft genome and transcriptome of Panagrellus redivivus are shaped by the harsh demands of a free-living lifestyle.</title>
        <authorList>
            <person name="Srinivasan J."/>
            <person name="Dillman A.R."/>
            <person name="Macchietto M.G."/>
            <person name="Heikkinen L."/>
            <person name="Lakso M."/>
            <person name="Fracchia K.M."/>
            <person name="Antoshechkin I."/>
            <person name="Mortazavi A."/>
            <person name="Wong G."/>
            <person name="Sternberg P.W."/>
        </authorList>
    </citation>
    <scope>NUCLEOTIDE SEQUENCE [LARGE SCALE GENOMIC DNA]</scope>
    <source>
        <strain evidence="6">MT8872</strain>
    </source>
</reference>
<dbReference type="Pfam" id="PF14634">
    <property type="entry name" value="zf-RING_5"/>
    <property type="match status" value="2"/>
</dbReference>
<feature type="domain" description="RING-type" evidence="5">
    <location>
        <begin position="204"/>
        <end position="247"/>
    </location>
</feature>
<sequence>MATEDPSESLLDYEVITIFEDDIKEMAHIRCRQCFRNFNPTDHAPITTSCGHTYCKSCLDVSAFGTPFICLICRMPVSTFFVNANKNLQILQLLDMTKLVTAESMASTAEATRLELTGQILAVNIRCGRLMEGHLKCRWAKRDKDLQTAFLKLYEAMEALQSYLIVNSNTSKHEFLFERIRKLAKKEVITFRKSDPDFIGATGCIVCYNFYNTTDRAPISMACGHTFCNHCVDEIRVKTRFHCPMCRTITVTHKGNMHTNELLVDMLKSLKLLAPDSATAEPKLPQPHRNLLTNKMFTQIIEQTVPHVIRNNEQYLKQVKLLQENNVATQIQWYFVLDSVQKAVDALKKLVCEDTVSEYHLLDLE</sequence>
<accession>A0A7E4VIS6</accession>
<dbReference type="GO" id="GO:0008270">
    <property type="term" value="F:zinc ion binding"/>
    <property type="evidence" value="ECO:0007669"/>
    <property type="project" value="UniProtKB-KW"/>
</dbReference>
<evidence type="ECO:0000313" key="7">
    <source>
        <dbReference type="WBParaSite" id="Pan_g21532.t1"/>
    </source>
</evidence>
<dbReference type="InterPro" id="IPR013083">
    <property type="entry name" value="Znf_RING/FYVE/PHD"/>
</dbReference>
<keyword evidence="1" id="KW-0479">Metal-binding</keyword>
<feature type="domain" description="RING-type" evidence="5">
    <location>
        <begin position="31"/>
        <end position="74"/>
    </location>
</feature>
<dbReference type="PROSITE" id="PS50089">
    <property type="entry name" value="ZF_RING_2"/>
    <property type="match status" value="2"/>
</dbReference>
<organism evidence="6 7">
    <name type="scientific">Panagrellus redivivus</name>
    <name type="common">Microworm</name>
    <dbReference type="NCBI Taxonomy" id="6233"/>
    <lineage>
        <taxon>Eukaryota</taxon>
        <taxon>Metazoa</taxon>
        <taxon>Ecdysozoa</taxon>
        <taxon>Nematoda</taxon>
        <taxon>Chromadorea</taxon>
        <taxon>Rhabditida</taxon>
        <taxon>Tylenchina</taxon>
        <taxon>Panagrolaimomorpha</taxon>
        <taxon>Panagrolaimoidea</taxon>
        <taxon>Panagrolaimidae</taxon>
        <taxon>Panagrellus</taxon>
    </lineage>
</organism>
<evidence type="ECO:0000313" key="6">
    <source>
        <dbReference type="Proteomes" id="UP000492821"/>
    </source>
</evidence>
<dbReference type="PANTHER" id="PTHR47156">
    <property type="entry name" value="PROTEIN CBG20824"/>
    <property type="match status" value="1"/>
</dbReference>